<proteinExistence type="inferred from homology"/>
<evidence type="ECO:0000313" key="22">
    <source>
        <dbReference type="Proteomes" id="UP000223370"/>
    </source>
</evidence>
<keyword evidence="13" id="KW-0443">Lipid metabolism</keyword>
<comment type="pathway">
    <text evidence="3">Phospholipid metabolism; phosphatidylglycerol biosynthesis; phosphatidylglycerol from CDP-diacylglycerol: step 1/2.</text>
</comment>
<evidence type="ECO:0000256" key="10">
    <source>
        <dbReference type="ARBA" id="ARBA00022679"/>
    </source>
</evidence>
<dbReference type="NCBIfam" id="TIGR00560">
    <property type="entry name" value="pgsA"/>
    <property type="match status" value="1"/>
</dbReference>
<dbReference type="GO" id="GO:0006655">
    <property type="term" value="P:phosphatidylglycerol biosynthetic process"/>
    <property type="evidence" value="ECO:0007669"/>
    <property type="project" value="UniProtKB-UniPathway"/>
</dbReference>
<evidence type="ECO:0000256" key="2">
    <source>
        <dbReference type="ARBA" id="ARBA00004651"/>
    </source>
</evidence>
<protein>
    <recommendedName>
        <fullName evidence="7 18">CDP-diacylglycerol--glycerol-3-phosphate 3-phosphatidyltransferase</fullName>
        <ecNumber evidence="6 18">2.7.8.5</ecNumber>
    </recommendedName>
</protein>
<dbReference type="InterPro" id="IPR043130">
    <property type="entry name" value="CDP-OH_PTrfase_TM_dom"/>
</dbReference>
<dbReference type="UniPathway" id="UPA00084">
    <property type="reaction ID" value="UER00503"/>
</dbReference>
<evidence type="ECO:0000256" key="15">
    <source>
        <dbReference type="ARBA" id="ARBA00023209"/>
    </source>
</evidence>
<keyword evidence="14 20" id="KW-0472">Membrane</keyword>
<evidence type="ECO:0000256" key="6">
    <source>
        <dbReference type="ARBA" id="ARBA00013170"/>
    </source>
</evidence>
<dbReference type="PANTHER" id="PTHR14269:SF62">
    <property type="entry name" value="CDP-DIACYLGLYCEROL--GLYCEROL-3-PHOSPHATE 3-PHOSPHATIDYLTRANSFERASE 1, CHLOROPLASTIC"/>
    <property type="match status" value="1"/>
</dbReference>
<comment type="similarity">
    <text evidence="5 19">Belongs to the CDP-alcohol phosphatidyltransferase class-I family.</text>
</comment>
<gene>
    <name evidence="21" type="primary">pgsA</name>
    <name evidence="21" type="ORF">IWT5_02313</name>
</gene>
<dbReference type="GO" id="GO:0008444">
    <property type="term" value="F:CDP-diacylglycerol-glycerol-3-phosphate 3-phosphatidyltransferase activity"/>
    <property type="evidence" value="ECO:0007669"/>
    <property type="project" value="UniProtKB-UniRule"/>
</dbReference>
<dbReference type="EMBL" id="BCMJ01000015">
    <property type="protein sequence ID" value="GAX09130.1"/>
    <property type="molecule type" value="Genomic_DNA"/>
</dbReference>
<comment type="pathway">
    <text evidence="4">Lipid metabolism.</text>
</comment>
<dbReference type="Pfam" id="PF01066">
    <property type="entry name" value="CDP-OH_P_transf"/>
    <property type="match status" value="1"/>
</dbReference>
<dbReference type="InterPro" id="IPR048254">
    <property type="entry name" value="CDP_ALCOHOL_P_TRANSF_CS"/>
</dbReference>
<evidence type="ECO:0000256" key="3">
    <source>
        <dbReference type="ARBA" id="ARBA00005042"/>
    </source>
</evidence>
<name>A0A1Z5J4X4_9LACO</name>
<dbReference type="PROSITE" id="PS00379">
    <property type="entry name" value="CDP_ALCOHOL_P_TRANSF"/>
    <property type="match status" value="1"/>
</dbReference>
<evidence type="ECO:0000256" key="7">
    <source>
        <dbReference type="ARBA" id="ARBA00014944"/>
    </source>
</evidence>
<evidence type="ECO:0000256" key="5">
    <source>
        <dbReference type="ARBA" id="ARBA00010441"/>
    </source>
</evidence>
<comment type="caution">
    <text evidence="21">The sequence shown here is derived from an EMBL/GenBank/DDBJ whole genome shotgun (WGS) entry which is preliminary data.</text>
</comment>
<dbReference type="PIRSF" id="PIRSF000847">
    <property type="entry name" value="Phos_ph_gly_syn"/>
    <property type="match status" value="1"/>
</dbReference>
<evidence type="ECO:0000313" key="21">
    <source>
        <dbReference type="EMBL" id="GAX09130.1"/>
    </source>
</evidence>
<dbReference type="InterPro" id="IPR050324">
    <property type="entry name" value="CDP-alcohol_PTase-I"/>
</dbReference>
<dbReference type="PANTHER" id="PTHR14269">
    <property type="entry name" value="CDP-DIACYLGLYCEROL--GLYCEROL-3-PHOSPHATE 3-PHOSPHATIDYLTRANSFERASE-RELATED"/>
    <property type="match status" value="1"/>
</dbReference>
<evidence type="ECO:0000256" key="14">
    <source>
        <dbReference type="ARBA" id="ARBA00023136"/>
    </source>
</evidence>
<evidence type="ECO:0000256" key="11">
    <source>
        <dbReference type="ARBA" id="ARBA00022692"/>
    </source>
</evidence>
<dbReference type="RefSeq" id="WP_098826396.1">
    <property type="nucleotide sequence ID" value="NZ_BCMJ01000015.1"/>
</dbReference>
<dbReference type="InterPro" id="IPR000462">
    <property type="entry name" value="CDP-OH_P_trans"/>
</dbReference>
<evidence type="ECO:0000256" key="17">
    <source>
        <dbReference type="ARBA" id="ARBA00048586"/>
    </source>
</evidence>
<dbReference type="InterPro" id="IPR004570">
    <property type="entry name" value="Phosphatidylglycerol_P_synth"/>
</dbReference>
<sequence length="195" mass="21673">MNLPNKLTIGRIILIPIFLIILAVPMNWGSVVWLSTRIPVTQIVAAIIFAVASITDFLDGQIARRGHLVTNFGKFADPLADKMLVMTAFVLLVQMGMAPAWVVAIIVCRELAVTGLRLIIVENNGRVMAAAWPGKIKTTSQMFSIILLLLNNVLFANWHFPLGTILLYVCLFFTIYSGIDYFVKNRSVFADSFND</sequence>
<comment type="subcellular location">
    <subcellularLocation>
        <location evidence="2">Cell membrane</location>
        <topology evidence="2">Multi-pass membrane protein</topology>
    </subcellularLocation>
</comment>
<keyword evidence="8" id="KW-1003">Cell membrane</keyword>
<feature type="transmembrane region" description="Helical" evidence="20">
    <location>
        <begin position="12"/>
        <end position="34"/>
    </location>
</feature>
<comment type="catalytic activity">
    <reaction evidence="17">
        <text>a CDP-1,2-diacyl-sn-glycerol + sn-glycerol 3-phosphate = a 1,2-diacyl-sn-glycero-3-phospho-(1'-sn-glycero-3'-phosphate) + CMP + H(+)</text>
        <dbReference type="Rhea" id="RHEA:12593"/>
        <dbReference type="ChEBI" id="CHEBI:15378"/>
        <dbReference type="ChEBI" id="CHEBI:57597"/>
        <dbReference type="ChEBI" id="CHEBI:58332"/>
        <dbReference type="ChEBI" id="CHEBI:60110"/>
        <dbReference type="ChEBI" id="CHEBI:60377"/>
        <dbReference type="EC" id="2.7.8.5"/>
    </reaction>
</comment>
<keyword evidence="10 19" id="KW-0808">Transferase</keyword>
<keyword evidence="12 20" id="KW-1133">Transmembrane helix</keyword>
<keyword evidence="9" id="KW-0444">Lipid biosynthesis</keyword>
<evidence type="ECO:0000256" key="16">
    <source>
        <dbReference type="ARBA" id="ARBA00023264"/>
    </source>
</evidence>
<keyword evidence="16" id="KW-1208">Phospholipid metabolism</keyword>
<organism evidence="21 22">
    <name type="scientific">Secundilactobacillus silagincola</name>
    <dbReference type="NCBI Taxonomy" id="1714681"/>
    <lineage>
        <taxon>Bacteria</taxon>
        <taxon>Bacillati</taxon>
        <taxon>Bacillota</taxon>
        <taxon>Bacilli</taxon>
        <taxon>Lactobacillales</taxon>
        <taxon>Lactobacillaceae</taxon>
        <taxon>Secundilactobacillus</taxon>
    </lineage>
</organism>
<reference evidence="21 22" key="1">
    <citation type="submission" date="2015-11" db="EMBL/GenBank/DDBJ databases">
        <title>Draft genome sequences of new species of the genus Lactobacillus isolated from orchardgrass silage.</title>
        <authorList>
            <person name="Tohno M."/>
            <person name="Tanizawa Y."/>
            <person name="Arita M."/>
        </authorList>
    </citation>
    <scope>NUCLEOTIDE SEQUENCE [LARGE SCALE GENOMIC DNA]</scope>
    <source>
        <strain evidence="21 22">IWT5</strain>
    </source>
</reference>
<dbReference type="Gene3D" id="1.20.120.1760">
    <property type="match status" value="1"/>
</dbReference>
<evidence type="ECO:0000256" key="4">
    <source>
        <dbReference type="ARBA" id="ARBA00005189"/>
    </source>
</evidence>
<dbReference type="EC" id="2.7.8.5" evidence="6 18"/>
<evidence type="ECO:0000256" key="8">
    <source>
        <dbReference type="ARBA" id="ARBA00022475"/>
    </source>
</evidence>
<dbReference type="GO" id="GO:0005886">
    <property type="term" value="C:plasma membrane"/>
    <property type="evidence" value="ECO:0007669"/>
    <property type="project" value="UniProtKB-SubCell"/>
</dbReference>
<comment type="function">
    <text evidence="1">This protein catalyzes the committed step to the synthesis of the acidic phospholipids.</text>
</comment>
<evidence type="ECO:0000256" key="1">
    <source>
        <dbReference type="ARBA" id="ARBA00003973"/>
    </source>
</evidence>
<feature type="transmembrane region" description="Helical" evidence="20">
    <location>
        <begin position="40"/>
        <end position="58"/>
    </location>
</feature>
<dbReference type="Proteomes" id="UP000223370">
    <property type="component" value="Unassembled WGS sequence"/>
</dbReference>
<evidence type="ECO:0000256" key="9">
    <source>
        <dbReference type="ARBA" id="ARBA00022516"/>
    </source>
</evidence>
<evidence type="ECO:0000256" key="13">
    <source>
        <dbReference type="ARBA" id="ARBA00023098"/>
    </source>
</evidence>
<dbReference type="FunFam" id="1.20.120.1760:FF:000004">
    <property type="entry name" value="CDP-diacylglycerol--glycerol-3-phosphate 3-phosphatidyltransferase"/>
    <property type="match status" value="1"/>
</dbReference>
<accession>A0A1Z5J4X4</accession>
<evidence type="ECO:0000256" key="18">
    <source>
        <dbReference type="NCBIfam" id="TIGR00560"/>
    </source>
</evidence>
<dbReference type="OrthoDB" id="9796672at2"/>
<feature type="transmembrane region" description="Helical" evidence="20">
    <location>
        <begin position="79"/>
        <end position="95"/>
    </location>
</feature>
<evidence type="ECO:0000256" key="12">
    <source>
        <dbReference type="ARBA" id="ARBA00022989"/>
    </source>
</evidence>
<dbReference type="AlphaFoldDB" id="A0A1Z5J4X4"/>
<evidence type="ECO:0000256" key="19">
    <source>
        <dbReference type="RuleBase" id="RU003750"/>
    </source>
</evidence>
<feature type="transmembrane region" description="Helical" evidence="20">
    <location>
        <begin position="165"/>
        <end position="183"/>
    </location>
</feature>
<keyword evidence="22" id="KW-1185">Reference proteome</keyword>
<evidence type="ECO:0000256" key="20">
    <source>
        <dbReference type="SAM" id="Phobius"/>
    </source>
</evidence>
<keyword evidence="15" id="KW-0594">Phospholipid biosynthesis</keyword>
<keyword evidence="11 20" id="KW-0812">Transmembrane</keyword>